<accession>A0A1A8YW28</accession>
<organism evidence="1 4">
    <name type="scientific">Plasmodium ovale wallikeri</name>
    <dbReference type="NCBI Taxonomy" id="864142"/>
    <lineage>
        <taxon>Eukaryota</taxon>
        <taxon>Sar</taxon>
        <taxon>Alveolata</taxon>
        <taxon>Apicomplexa</taxon>
        <taxon>Aconoidasida</taxon>
        <taxon>Haemosporida</taxon>
        <taxon>Plasmodiidae</taxon>
        <taxon>Plasmodium</taxon>
        <taxon>Plasmodium (Plasmodium)</taxon>
    </lineage>
</organism>
<name>A0A1A8YW28_PLAOA</name>
<dbReference type="Proteomes" id="UP000078555">
    <property type="component" value="Unassembled WGS sequence"/>
</dbReference>
<evidence type="ECO:0000313" key="2">
    <source>
        <dbReference type="EMBL" id="SBT36155.1"/>
    </source>
</evidence>
<evidence type="ECO:0000313" key="1">
    <source>
        <dbReference type="EMBL" id="SBT35736.1"/>
    </source>
</evidence>
<dbReference type="AlphaFoldDB" id="A0A1A8YW28"/>
<proteinExistence type="predicted"/>
<reference evidence="1" key="1">
    <citation type="submission" date="2016-05" db="EMBL/GenBank/DDBJ databases">
        <authorList>
            <person name="Lavstsen T."/>
            <person name="Jespersen J.S."/>
        </authorList>
    </citation>
    <scope>NUCLEOTIDE SEQUENCE [LARGE SCALE GENOMIC DNA]</scope>
</reference>
<sequence>MFLRPSTEDDAKEMSTWMRNSSIRCTFQSHMLACPLLSVKVFFQKKKKCRSSVVHMEILLDIFTIIIRWYELSAFPRTSNGCKSLRERALVHFWCKVGTQPI</sequence>
<keyword evidence="4" id="KW-1185">Reference proteome</keyword>
<reference evidence="3 4" key="2">
    <citation type="submission" date="2016-05" db="EMBL/GenBank/DDBJ databases">
        <authorList>
            <person name="Naeem Raeece"/>
        </authorList>
    </citation>
    <scope>NUCLEOTIDE SEQUENCE [LARGE SCALE GENOMIC DNA]</scope>
</reference>
<evidence type="ECO:0000313" key="3">
    <source>
        <dbReference type="Proteomes" id="UP000078550"/>
    </source>
</evidence>
<protein>
    <submittedName>
        <fullName evidence="1">Uncharacterized protein</fullName>
    </submittedName>
</protein>
<dbReference type="EMBL" id="FLRD01000085">
    <property type="protein sequence ID" value="SBT35736.1"/>
    <property type="molecule type" value="Genomic_DNA"/>
</dbReference>
<evidence type="ECO:0000313" key="4">
    <source>
        <dbReference type="Proteomes" id="UP000078555"/>
    </source>
</evidence>
<gene>
    <name evidence="1" type="ORF">POVWA1_028930</name>
    <name evidence="2" type="ORF">POVWA2_028770</name>
</gene>
<dbReference type="Proteomes" id="UP000078550">
    <property type="component" value="Unassembled WGS sequence"/>
</dbReference>
<dbReference type="EMBL" id="FLRE01000113">
    <property type="protein sequence ID" value="SBT36155.1"/>
    <property type="molecule type" value="Genomic_DNA"/>
</dbReference>